<name>A0A382JHH4_9ZZZZ</name>
<sequence>KMVQTIQGRNKTTEPFVLNPAMPLPTVLAQPKPLTITSPKPSLPLSTRQRQIPTSNSLTRSHVNVEELKTIAPDSLGTLNAEQGGFGINMWKDVSRSKVERLLPKLPVGSKSRAMRDLMRRLLLSSAKAPEGKLIETKSSDLIGTRVELLTNMGDIPAAAELIKQIPIAAHSRRLLRNEVDTLFMRNDNARVCSLVASQIRDVNTAYWQKAHIFCQSLAGEIDKASLGASLLRETGDNDQVFHGLLNQLSGFEKYHVASLIDPEPLYFAMVRAANADLPADVTSSNNPAILRTIATSPNARPELRLDAAERAESMGALNTEVLRQLYAGVTISDSALENPITAGNSKRSPLSRARQYRKALVEGVPTATAELLSRAFKDAREAGRYQSMARVFSPILKGITPTHDFIWFIPEAIRALLTAGDIESAAPWFSILRSSAMLN</sequence>
<dbReference type="AlphaFoldDB" id="A0A382JHH4"/>
<proteinExistence type="predicted"/>
<gene>
    <name evidence="1" type="ORF">METZ01_LOCUS264013</name>
</gene>
<dbReference type="EMBL" id="UINC01074198">
    <property type="protein sequence ID" value="SVC11159.1"/>
    <property type="molecule type" value="Genomic_DNA"/>
</dbReference>
<protein>
    <submittedName>
        <fullName evidence="1">Uncharacterized protein</fullName>
    </submittedName>
</protein>
<evidence type="ECO:0000313" key="1">
    <source>
        <dbReference type="EMBL" id="SVC11159.1"/>
    </source>
</evidence>
<reference evidence="1" key="1">
    <citation type="submission" date="2018-05" db="EMBL/GenBank/DDBJ databases">
        <authorList>
            <person name="Lanie J.A."/>
            <person name="Ng W.-L."/>
            <person name="Kazmierczak K.M."/>
            <person name="Andrzejewski T.M."/>
            <person name="Davidsen T.M."/>
            <person name="Wayne K.J."/>
            <person name="Tettelin H."/>
            <person name="Glass J.I."/>
            <person name="Rusch D."/>
            <person name="Podicherti R."/>
            <person name="Tsui H.-C.T."/>
            <person name="Winkler M.E."/>
        </authorList>
    </citation>
    <scope>NUCLEOTIDE SEQUENCE</scope>
</reference>
<accession>A0A382JHH4</accession>
<organism evidence="1">
    <name type="scientific">marine metagenome</name>
    <dbReference type="NCBI Taxonomy" id="408172"/>
    <lineage>
        <taxon>unclassified sequences</taxon>
        <taxon>metagenomes</taxon>
        <taxon>ecological metagenomes</taxon>
    </lineage>
</organism>
<feature type="non-terminal residue" evidence="1">
    <location>
        <position position="440"/>
    </location>
</feature>
<feature type="non-terminal residue" evidence="1">
    <location>
        <position position="1"/>
    </location>
</feature>